<accession>A0ABR1S7E6</accession>
<comment type="caution">
    <text evidence="2">The sequence shown here is derived from an EMBL/GenBank/DDBJ whole genome shotgun (WGS) entry which is preliminary data.</text>
</comment>
<evidence type="ECO:0000313" key="2">
    <source>
        <dbReference type="EMBL" id="KAK8027773.1"/>
    </source>
</evidence>
<feature type="signal peptide" evidence="1">
    <location>
        <begin position="1"/>
        <end position="17"/>
    </location>
</feature>
<dbReference type="Proteomes" id="UP001396898">
    <property type="component" value="Unassembled WGS sequence"/>
</dbReference>
<gene>
    <name evidence="2" type="ORF">PG991_004829</name>
</gene>
<reference evidence="2 3" key="1">
    <citation type="submission" date="2023-01" db="EMBL/GenBank/DDBJ databases">
        <title>Analysis of 21 Apiospora genomes using comparative genomics revels a genus with tremendous synthesis potential of carbohydrate active enzymes and secondary metabolites.</title>
        <authorList>
            <person name="Sorensen T."/>
        </authorList>
    </citation>
    <scope>NUCLEOTIDE SEQUENCE [LARGE SCALE GENOMIC DNA]</scope>
    <source>
        <strain evidence="2 3">CBS 20057</strain>
    </source>
</reference>
<feature type="chain" id="PRO_5047324902" evidence="1">
    <location>
        <begin position="18"/>
        <end position="85"/>
    </location>
</feature>
<keyword evidence="1" id="KW-0732">Signal</keyword>
<keyword evidence="3" id="KW-1185">Reference proteome</keyword>
<evidence type="ECO:0000256" key="1">
    <source>
        <dbReference type="SAM" id="SignalP"/>
    </source>
</evidence>
<sequence>MHFKLFVVSSIIGLAATGVYGGAALQRRQGITGVCAERSNTCFGDDGPLGTCTSGTCESDNQPCYYSTVCSPPAGACNVLVECNI</sequence>
<protein>
    <submittedName>
        <fullName evidence="2">Uncharacterized protein</fullName>
    </submittedName>
</protein>
<name>A0ABR1S7E6_9PEZI</name>
<dbReference type="EMBL" id="JAQQWI010000007">
    <property type="protein sequence ID" value="KAK8027773.1"/>
    <property type="molecule type" value="Genomic_DNA"/>
</dbReference>
<evidence type="ECO:0000313" key="3">
    <source>
        <dbReference type="Proteomes" id="UP001396898"/>
    </source>
</evidence>
<proteinExistence type="predicted"/>
<organism evidence="2 3">
    <name type="scientific">Apiospora marii</name>
    <dbReference type="NCBI Taxonomy" id="335849"/>
    <lineage>
        <taxon>Eukaryota</taxon>
        <taxon>Fungi</taxon>
        <taxon>Dikarya</taxon>
        <taxon>Ascomycota</taxon>
        <taxon>Pezizomycotina</taxon>
        <taxon>Sordariomycetes</taxon>
        <taxon>Xylariomycetidae</taxon>
        <taxon>Amphisphaeriales</taxon>
        <taxon>Apiosporaceae</taxon>
        <taxon>Apiospora</taxon>
    </lineage>
</organism>